<comment type="caution">
    <text evidence="1">The sequence shown here is derived from an EMBL/GenBank/DDBJ whole genome shotgun (WGS) entry which is preliminary data.</text>
</comment>
<evidence type="ECO:0000313" key="1">
    <source>
        <dbReference type="EMBL" id="KAI4370256.1"/>
    </source>
</evidence>
<organism evidence="1 2">
    <name type="scientific">Melastoma candidum</name>
    <dbReference type="NCBI Taxonomy" id="119954"/>
    <lineage>
        <taxon>Eukaryota</taxon>
        <taxon>Viridiplantae</taxon>
        <taxon>Streptophyta</taxon>
        <taxon>Embryophyta</taxon>
        <taxon>Tracheophyta</taxon>
        <taxon>Spermatophyta</taxon>
        <taxon>Magnoliopsida</taxon>
        <taxon>eudicotyledons</taxon>
        <taxon>Gunneridae</taxon>
        <taxon>Pentapetalae</taxon>
        <taxon>rosids</taxon>
        <taxon>malvids</taxon>
        <taxon>Myrtales</taxon>
        <taxon>Melastomataceae</taxon>
        <taxon>Melastomatoideae</taxon>
        <taxon>Melastomateae</taxon>
        <taxon>Melastoma</taxon>
    </lineage>
</organism>
<name>A0ACB9QWB3_9MYRT</name>
<proteinExistence type="predicted"/>
<evidence type="ECO:0000313" key="2">
    <source>
        <dbReference type="Proteomes" id="UP001057402"/>
    </source>
</evidence>
<dbReference type="Proteomes" id="UP001057402">
    <property type="component" value="Chromosome 5"/>
</dbReference>
<keyword evidence="2" id="KW-1185">Reference proteome</keyword>
<sequence length="103" mass="11075">MKRSSGKEALKLMVIVVVMVSMCSLDESQQLCGLSYVSLATCLPAIQQPSPAEPTKVCCSGLKQGNVTCLCGYKEASFLKDFKIDAELVLKLPTKCNISNVPC</sequence>
<dbReference type="EMBL" id="CM042884">
    <property type="protein sequence ID" value="KAI4370256.1"/>
    <property type="molecule type" value="Genomic_DNA"/>
</dbReference>
<reference evidence="2" key="1">
    <citation type="journal article" date="2023" name="Front. Plant Sci.">
        <title>Chromosomal-level genome assembly of Melastoma candidum provides insights into trichome evolution.</title>
        <authorList>
            <person name="Zhong Y."/>
            <person name="Wu W."/>
            <person name="Sun C."/>
            <person name="Zou P."/>
            <person name="Liu Y."/>
            <person name="Dai S."/>
            <person name="Zhou R."/>
        </authorList>
    </citation>
    <scope>NUCLEOTIDE SEQUENCE [LARGE SCALE GENOMIC DNA]</scope>
</reference>
<accession>A0ACB9QWB3</accession>
<gene>
    <name evidence="1" type="ORF">MLD38_018623</name>
</gene>
<protein>
    <submittedName>
        <fullName evidence="1">Uncharacterized protein</fullName>
    </submittedName>
</protein>